<gene>
    <name evidence="2" type="ORF">BEMITA_LOCUS11224</name>
</gene>
<organism evidence="2 3">
    <name type="scientific">Bemisia tabaci</name>
    <name type="common">Sweetpotato whitefly</name>
    <name type="synonym">Aleurodes tabaci</name>
    <dbReference type="NCBI Taxonomy" id="7038"/>
    <lineage>
        <taxon>Eukaryota</taxon>
        <taxon>Metazoa</taxon>
        <taxon>Ecdysozoa</taxon>
        <taxon>Arthropoda</taxon>
        <taxon>Hexapoda</taxon>
        <taxon>Insecta</taxon>
        <taxon>Pterygota</taxon>
        <taxon>Neoptera</taxon>
        <taxon>Paraneoptera</taxon>
        <taxon>Hemiptera</taxon>
        <taxon>Sternorrhyncha</taxon>
        <taxon>Aleyrodoidea</taxon>
        <taxon>Aleyrodidae</taxon>
        <taxon>Aleyrodinae</taxon>
        <taxon>Bemisia</taxon>
    </lineage>
</organism>
<feature type="region of interest" description="Disordered" evidence="1">
    <location>
        <begin position="68"/>
        <end position="106"/>
    </location>
</feature>
<keyword evidence="3" id="KW-1185">Reference proteome</keyword>
<name>A0A9P0AIY3_BEMTA</name>
<reference evidence="2" key="1">
    <citation type="submission" date="2021-12" db="EMBL/GenBank/DDBJ databases">
        <authorList>
            <person name="King R."/>
        </authorList>
    </citation>
    <scope>NUCLEOTIDE SEQUENCE</scope>
</reference>
<accession>A0A9P0AIY3</accession>
<dbReference type="Proteomes" id="UP001152759">
    <property type="component" value="Chromosome 7"/>
</dbReference>
<sequence length="364" mass="42024">MVPFHYGIVESDIQVVWKYCTEAVINTRRLIVALTGSTLCCTGGPQGGWRPRELLKYGRRTRFAGSQLRHPQRDCRANTNTAPELRDGETRPASMGAAPPTIPPPKKRSFRELIVEFNELEKPRGIALERAERIYTLMENKNVERAVEALKHAHKCFSDFKKFFQEMYNAIHILHSTATQKQKQKGVETPRLVDVTNGNKDYTNRKFAVVFDQPIPEFLSSFGLTFQLFLAEVQDARSSSLADHLISTKHDPEATEVQALNHVKDWRSGKLREPWCLPKDMRFILEEIGPEFIKKLVPLFDPFINTMTVMKDLYPLCKKEIENVEKEFKTRETENVEKEKTKEIENAEKEKTKEIENAEKEKTN</sequence>
<proteinExistence type="predicted"/>
<evidence type="ECO:0000313" key="3">
    <source>
        <dbReference type="Proteomes" id="UP001152759"/>
    </source>
</evidence>
<protein>
    <submittedName>
        <fullName evidence="2">Uncharacterized protein</fullName>
    </submittedName>
</protein>
<evidence type="ECO:0000256" key="1">
    <source>
        <dbReference type="SAM" id="MobiDB-lite"/>
    </source>
</evidence>
<dbReference type="EMBL" id="OU963868">
    <property type="protein sequence ID" value="CAH0392749.1"/>
    <property type="molecule type" value="Genomic_DNA"/>
</dbReference>
<feature type="region of interest" description="Disordered" evidence="1">
    <location>
        <begin position="328"/>
        <end position="364"/>
    </location>
</feature>
<dbReference type="AlphaFoldDB" id="A0A9P0AIY3"/>
<evidence type="ECO:0000313" key="2">
    <source>
        <dbReference type="EMBL" id="CAH0392749.1"/>
    </source>
</evidence>